<evidence type="ECO:0000313" key="3">
    <source>
        <dbReference type="EnsemblMetazoa" id="ASIC006173-PA"/>
    </source>
</evidence>
<reference evidence="2 4" key="1">
    <citation type="journal article" date="2014" name="BMC Genomics">
        <title>Genome sequence of Anopheles sinensis provides insight into genetics basis of mosquito competence for malaria parasites.</title>
        <authorList>
            <person name="Zhou D."/>
            <person name="Zhang D."/>
            <person name="Ding G."/>
            <person name="Shi L."/>
            <person name="Hou Q."/>
            <person name="Ye Y."/>
            <person name="Xu Y."/>
            <person name="Zhou H."/>
            <person name="Xiong C."/>
            <person name="Li S."/>
            <person name="Yu J."/>
            <person name="Hong S."/>
            <person name="Yu X."/>
            <person name="Zou P."/>
            <person name="Chen C."/>
            <person name="Chang X."/>
            <person name="Wang W."/>
            <person name="Lv Y."/>
            <person name="Sun Y."/>
            <person name="Ma L."/>
            <person name="Shen B."/>
            <person name="Zhu C."/>
        </authorList>
    </citation>
    <scope>NUCLEOTIDE SEQUENCE [LARGE SCALE GENOMIC DNA]</scope>
</reference>
<accession>A0A084VLC7</accession>
<dbReference type="EnsemblMetazoa" id="ASIC006173-RA">
    <property type="protein sequence ID" value="ASIC006173-PA"/>
    <property type="gene ID" value="ASIC006173"/>
</dbReference>
<feature type="region of interest" description="Disordered" evidence="1">
    <location>
        <begin position="18"/>
        <end position="40"/>
    </location>
</feature>
<dbReference type="Proteomes" id="UP000030765">
    <property type="component" value="Unassembled WGS sequence"/>
</dbReference>
<evidence type="ECO:0000313" key="2">
    <source>
        <dbReference type="EMBL" id="KFB38771.1"/>
    </source>
</evidence>
<keyword evidence="4" id="KW-1185">Reference proteome</keyword>
<sequence length="194" mass="21425">MTMCGALRRLHAKVLQEKRTVDEEARDNGSEPVPSLPENVPPKAAALLMEGFCRSTTVQSSLKVHRRPPTDAVTPLTRSHSVRDKENRPEDISSGQQLKLTVVRKQQTTFATPSATDPAIICGTPTPEQEQQGHLPVVQERPTVTESGHQQQQRPTSLTVTRTATIRKGSVWANNSTSKDFFRPGFTVFLYGVV</sequence>
<dbReference type="VEuPathDB" id="VectorBase:ASIC006173"/>
<dbReference type="EMBL" id="KE524972">
    <property type="protein sequence ID" value="KFB38771.1"/>
    <property type="molecule type" value="Genomic_DNA"/>
</dbReference>
<evidence type="ECO:0000256" key="1">
    <source>
        <dbReference type="SAM" id="MobiDB-lite"/>
    </source>
</evidence>
<dbReference type="AlphaFoldDB" id="A0A084VLC7"/>
<feature type="compositionally biased region" description="Basic and acidic residues" evidence="1">
    <location>
        <begin position="81"/>
        <end position="91"/>
    </location>
</feature>
<dbReference type="VEuPathDB" id="VectorBase:ASIS004473"/>
<reference evidence="3" key="2">
    <citation type="submission" date="2020-05" db="UniProtKB">
        <authorList>
            <consortium name="EnsemblMetazoa"/>
        </authorList>
    </citation>
    <scope>IDENTIFICATION</scope>
</reference>
<evidence type="ECO:0000313" key="4">
    <source>
        <dbReference type="Proteomes" id="UP000030765"/>
    </source>
</evidence>
<feature type="region of interest" description="Disordered" evidence="1">
    <location>
        <begin position="59"/>
        <end position="94"/>
    </location>
</feature>
<name>A0A084VLC7_ANOSI</name>
<feature type="compositionally biased region" description="Basic and acidic residues" evidence="1">
    <location>
        <begin position="18"/>
        <end position="29"/>
    </location>
</feature>
<gene>
    <name evidence="2" type="ORF">ZHAS_00006173</name>
</gene>
<organism evidence="2">
    <name type="scientific">Anopheles sinensis</name>
    <name type="common">Mosquito</name>
    <dbReference type="NCBI Taxonomy" id="74873"/>
    <lineage>
        <taxon>Eukaryota</taxon>
        <taxon>Metazoa</taxon>
        <taxon>Ecdysozoa</taxon>
        <taxon>Arthropoda</taxon>
        <taxon>Hexapoda</taxon>
        <taxon>Insecta</taxon>
        <taxon>Pterygota</taxon>
        <taxon>Neoptera</taxon>
        <taxon>Endopterygota</taxon>
        <taxon>Diptera</taxon>
        <taxon>Nematocera</taxon>
        <taxon>Culicoidea</taxon>
        <taxon>Culicidae</taxon>
        <taxon>Anophelinae</taxon>
        <taxon>Anopheles</taxon>
    </lineage>
</organism>
<proteinExistence type="predicted"/>
<dbReference type="EMBL" id="ATLV01014447">
    <property type="status" value="NOT_ANNOTATED_CDS"/>
    <property type="molecule type" value="Genomic_DNA"/>
</dbReference>
<protein>
    <submittedName>
        <fullName evidence="2 3">Uncharacterized protein</fullName>
    </submittedName>
</protein>
<dbReference type="STRING" id="74873.A0A084VLC7"/>